<feature type="transmembrane region" description="Helical" evidence="1">
    <location>
        <begin position="76"/>
        <end position="96"/>
    </location>
</feature>
<keyword evidence="1" id="KW-0472">Membrane</keyword>
<dbReference type="OrthoDB" id="2645556at2"/>
<feature type="transmembrane region" description="Helical" evidence="1">
    <location>
        <begin position="35"/>
        <end position="56"/>
    </location>
</feature>
<organism evidence="2 3">
    <name type="scientific">Virgibacillus profundi</name>
    <dbReference type="NCBI Taxonomy" id="2024555"/>
    <lineage>
        <taxon>Bacteria</taxon>
        <taxon>Bacillati</taxon>
        <taxon>Bacillota</taxon>
        <taxon>Bacilli</taxon>
        <taxon>Bacillales</taxon>
        <taxon>Bacillaceae</taxon>
        <taxon>Virgibacillus</taxon>
    </lineage>
</organism>
<reference evidence="2 3" key="1">
    <citation type="submission" date="2017-08" db="EMBL/GenBank/DDBJ databases">
        <title>Virgibacillus indicus sp. nov. and Virgibacillus profoundi sp. nov, two moderately halophilic bacteria isolated from marine sediment by using the Microfluidic Streak Plate.</title>
        <authorList>
            <person name="Xu B."/>
            <person name="Hu B."/>
            <person name="Wang J."/>
            <person name="Zhu Y."/>
            <person name="Huang L."/>
            <person name="Du W."/>
            <person name="Huang Y."/>
        </authorList>
    </citation>
    <scope>NUCLEOTIDE SEQUENCE [LARGE SCALE GENOMIC DNA]</scope>
    <source>
        <strain evidence="2 3">IO3-P3-H5</strain>
    </source>
</reference>
<name>A0A2A2IET4_9BACI</name>
<dbReference type="AlphaFoldDB" id="A0A2A2IET4"/>
<keyword evidence="1" id="KW-0812">Transmembrane</keyword>
<evidence type="ECO:0000256" key="1">
    <source>
        <dbReference type="SAM" id="Phobius"/>
    </source>
</evidence>
<gene>
    <name evidence="2" type="ORF">CIL05_10390</name>
</gene>
<feature type="transmembrane region" description="Helical" evidence="1">
    <location>
        <begin position="6"/>
        <end position="28"/>
    </location>
</feature>
<evidence type="ECO:0000313" key="3">
    <source>
        <dbReference type="Proteomes" id="UP000218887"/>
    </source>
</evidence>
<dbReference type="RefSeq" id="WP_095655465.1">
    <property type="nucleotide sequence ID" value="NZ_NPOA01000006.1"/>
</dbReference>
<proteinExistence type="predicted"/>
<comment type="caution">
    <text evidence="2">The sequence shown here is derived from an EMBL/GenBank/DDBJ whole genome shotgun (WGS) entry which is preliminary data.</text>
</comment>
<sequence length="129" mass="15180">METLPGWFLIIFLMFLFLTFIISAICYARAVQTTISVIALILSLAIPLINLVFSAQRSGEMNGYEYLIAQLQDGNWWAILIIVGYVYLIVWWVLFINKQLIRIQFYQRVIKLYKKLSDKTVTYWKNRSS</sequence>
<protein>
    <submittedName>
        <fullName evidence="2">Uncharacterized protein</fullName>
    </submittedName>
</protein>
<keyword evidence="1" id="KW-1133">Transmembrane helix</keyword>
<dbReference type="Proteomes" id="UP000218887">
    <property type="component" value="Unassembled WGS sequence"/>
</dbReference>
<dbReference type="EMBL" id="NPOA01000006">
    <property type="protein sequence ID" value="PAV29764.1"/>
    <property type="molecule type" value="Genomic_DNA"/>
</dbReference>
<accession>A0A2A2IET4</accession>
<keyword evidence="3" id="KW-1185">Reference proteome</keyword>
<evidence type="ECO:0000313" key="2">
    <source>
        <dbReference type="EMBL" id="PAV29764.1"/>
    </source>
</evidence>